<evidence type="ECO:0000256" key="1">
    <source>
        <dbReference type="SAM" id="SignalP"/>
    </source>
</evidence>
<feature type="chain" id="PRO_5042254770" evidence="1">
    <location>
        <begin position="17"/>
        <end position="148"/>
    </location>
</feature>
<reference evidence="2" key="1">
    <citation type="journal article" date="2023" name="BMC Genomics">
        <title>Chromosome-level genome assemblies of Cutaneotrichosporon spp. (Trichosporonales, Basidiomycota) reveal imbalanced evolution between nucleotide sequences and chromosome synteny.</title>
        <authorList>
            <person name="Kobayashi Y."/>
            <person name="Kayamori A."/>
            <person name="Aoki K."/>
            <person name="Shiwa Y."/>
            <person name="Matsutani M."/>
            <person name="Fujita N."/>
            <person name="Sugita T."/>
            <person name="Iwasaki W."/>
            <person name="Tanaka N."/>
            <person name="Takashima M."/>
        </authorList>
    </citation>
    <scope>NUCLEOTIDE SEQUENCE</scope>
    <source>
        <strain evidence="2">HIS016</strain>
    </source>
</reference>
<evidence type="ECO:0000313" key="2">
    <source>
        <dbReference type="EMBL" id="GMK60073.1"/>
    </source>
</evidence>
<dbReference type="Proteomes" id="UP001222932">
    <property type="component" value="Unassembled WGS sequence"/>
</dbReference>
<protein>
    <submittedName>
        <fullName evidence="2">Uncharacterized protein</fullName>
    </submittedName>
</protein>
<sequence length="148" mass="15271">MRTALLLPLFFTGALAQRFTTTIGDEVVVATAFTTAGQATTRILDTIDTVEKTTQSFTPSGSISFATDTYSVAKPTRIATLGDPPPAANSGLTRIKVTETTSAVPSGTRQDLPAYQSARMTAMPSSAAASALPAAPLFLAVAAVYALV</sequence>
<keyword evidence="1" id="KW-0732">Signal</keyword>
<organism evidence="2 3">
    <name type="scientific">Cutaneotrichosporon spelunceum</name>
    <dbReference type="NCBI Taxonomy" id="1672016"/>
    <lineage>
        <taxon>Eukaryota</taxon>
        <taxon>Fungi</taxon>
        <taxon>Dikarya</taxon>
        <taxon>Basidiomycota</taxon>
        <taxon>Agaricomycotina</taxon>
        <taxon>Tremellomycetes</taxon>
        <taxon>Trichosporonales</taxon>
        <taxon>Trichosporonaceae</taxon>
        <taxon>Cutaneotrichosporon</taxon>
    </lineage>
</organism>
<evidence type="ECO:0000313" key="3">
    <source>
        <dbReference type="Proteomes" id="UP001222932"/>
    </source>
</evidence>
<keyword evidence="3" id="KW-1185">Reference proteome</keyword>
<proteinExistence type="predicted"/>
<dbReference type="EMBL" id="BTCM01000009">
    <property type="protein sequence ID" value="GMK60073.1"/>
    <property type="molecule type" value="Genomic_DNA"/>
</dbReference>
<accession>A0AAD3U032</accession>
<comment type="caution">
    <text evidence="2">The sequence shown here is derived from an EMBL/GenBank/DDBJ whole genome shotgun (WGS) entry which is preliminary data.</text>
</comment>
<name>A0AAD3U032_9TREE</name>
<feature type="signal peptide" evidence="1">
    <location>
        <begin position="1"/>
        <end position="16"/>
    </location>
</feature>
<gene>
    <name evidence="2" type="ORF">CspeluHIS016_0902900</name>
</gene>
<dbReference type="AlphaFoldDB" id="A0AAD3U032"/>
<reference evidence="2" key="2">
    <citation type="submission" date="2023-06" db="EMBL/GenBank/DDBJ databases">
        <authorList>
            <person name="Kobayashi Y."/>
            <person name="Kayamori A."/>
            <person name="Aoki K."/>
            <person name="Shiwa Y."/>
            <person name="Fujita N."/>
            <person name="Sugita T."/>
            <person name="Iwasaki W."/>
            <person name="Tanaka N."/>
            <person name="Takashima M."/>
        </authorList>
    </citation>
    <scope>NUCLEOTIDE SEQUENCE</scope>
    <source>
        <strain evidence="2">HIS016</strain>
    </source>
</reference>